<dbReference type="Proteomes" id="UP001162131">
    <property type="component" value="Unassembled WGS sequence"/>
</dbReference>
<gene>
    <name evidence="3" type="ORF">BSTOLATCC_MIC57013</name>
</gene>
<dbReference type="EMBL" id="CAJZBQ010000055">
    <property type="protein sequence ID" value="CAG9332721.1"/>
    <property type="molecule type" value="Genomic_DNA"/>
</dbReference>
<feature type="domain" description="Cyclic nucleotide-binding" evidence="2">
    <location>
        <begin position="207"/>
        <end position="324"/>
    </location>
</feature>
<reference evidence="3" key="1">
    <citation type="submission" date="2021-09" db="EMBL/GenBank/DDBJ databases">
        <authorList>
            <consortium name="AG Swart"/>
            <person name="Singh M."/>
            <person name="Singh A."/>
            <person name="Seah K."/>
            <person name="Emmerich C."/>
        </authorList>
    </citation>
    <scope>NUCLEOTIDE SEQUENCE</scope>
    <source>
        <strain evidence="3">ATCC30299</strain>
    </source>
</reference>
<keyword evidence="4" id="KW-1185">Reference proteome</keyword>
<feature type="compositionally biased region" description="Basic and acidic residues" evidence="1">
    <location>
        <begin position="95"/>
        <end position="120"/>
    </location>
</feature>
<protein>
    <recommendedName>
        <fullName evidence="2">Cyclic nucleotide-binding domain-containing protein</fullName>
    </recommendedName>
</protein>
<dbReference type="SMART" id="SM00100">
    <property type="entry name" value="cNMP"/>
    <property type="match status" value="2"/>
</dbReference>
<dbReference type="InterPro" id="IPR018490">
    <property type="entry name" value="cNMP-bd_dom_sf"/>
</dbReference>
<dbReference type="PROSITE" id="PS50042">
    <property type="entry name" value="CNMP_BINDING_3"/>
    <property type="match status" value="2"/>
</dbReference>
<proteinExistence type="predicted"/>
<name>A0AAU9K3B6_9CILI</name>
<dbReference type="PROSITE" id="PS00888">
    <property type="entry name" value="CNMP_BINDING_1"/>
    <property type="match status" value="1"/>
</dbReference>
<comment type="caution">
    <text evidence="3">The sequence shown here is derived from an EMBL/GenBank/DDBJ whole genome shotgun (WGS) entry which is preliminary data.</text>
</comment>
<evidence type="ECO:0000259" key="2">
    <source>
        <dbReference type="PROSITE" id="PS50042"/>
    </source>
</evidence>
<dbReference type="InterPro" id="IPR018488">
    <property type="entry name" value="cNMP-bd_CS"/>
</dbReference>
<dbReference type="Pfam" id="PF00027">
    <property type="entry name" value="cNMP_binding"/>
    <property type="match status" value="2"/>
</dbReference>
<evidence type="ECO:0000313" key="3">
    <source>
        <dbReference type="EMBL" id="CAG9332721.1"/>
    </source>
</evidence>
<feature type="region of interest" description="Disordered" evidence="1">
    <location>
        <begin position="94"/>
        <end position="120"/>
    </location>
</feature>
<dbReference type="AlphaFoldDB" id="A0AAU9K3B6"/>
<sequence length="568" mass="66609">MEDKAFEIYSAVDISNPPTKDLYKTSRLLPRVRSSSPRARNNKYYKELQEATKKRLVEEISRPKILIENFHIEKPRPITHFINKARTNFIIKLKQANDQRSESTERSKTRTPNHFKEDRGYDFRYSTPLPRYSSATNINNSSPVKKEIDMKNYIPEWLILRNDFQQTYRKIKEGNDDDIANIVNTPAAQRTEDEKNLLYVWISNIKFFSKTPRIVVKETCDKLYRMDFNPGEYLIQKGDIADCMFIIFSGRVGIYLSHESEKIGIKEKKDVVGEKALDTDMPRSAEVKAEEYTITFVLKKIEYQRVLMNIKKLEKHDTTKFLMNIRYFGRWSFLKVQRLSSFMIVKNYQAGEVLFNRGDTSNTFYVIKQGKVEIQVYIDVERQNKWPTASQQWKIMQINRKYIINLQTLLPGDFFGEADLIDDCPRQTRAICTEPTTCLTINKSEFFEVFSNKDIESIKSMKSVIIPSKEDLQKKLLLEIEERNTSEKAILDALKVDFITVIGRDNDDKRTKKLKDWVNNYKKRKTEALSLFNKRIVKEMKKTVNVAASSTQNLFPDKSNKSILDSFN</sequence>
<evidence type="ECO:0000313" key="4">
    <source>
        <dbReference type="Proteomes" id="UP001162131"/>
    </source>
</evidence>
<accession>A0AAU9K3B6</accession>
<feature type="domain" description="Cyclic nucleotide-binding" evidence="2">
    <location>
        <begin position="327"/>
        <end position="450"/>
    </location>
</feature>
<dbReference type="Gene3D" id="2.60.120.10">
    <property type="entry name" value="Jelly Rolls"/>
    <property type="match status" value="2"/>
</dbReference>
<evidence type="ECO:0000256" key="1">
    <source>
        <dbReference type="SAM" id="MobiDB-lite"/>
    </source>
</evidence>
<dbReference type="SUPFAM" id="SSF51206">
    <property type="entry name" value="cAMP-binding domain-like"/>
    <property type="match status" value="2"/>
</dbReference>
<dbReference type="InterPro" id="IPR014710">
    <property type="entry name" value="RmlC-like_jellyroll"/>
</dbReference>
<organism evidence="3 4">
    <name type="scientific">Blepharisma stoltei</name>
    <dbReference type="NCBI Taxonomy" id="1481888"/>
    <lineage>
        <taxon>Eukaryota</taxon>
        <taxon>Sar</taxon>
        <taxon>Alveolata</taxon>
        <taxon>Ciliophora</taxon>
        <taxon>Postciliodesmatophora</taxon>
        <taxon>Heterotrichea</taxon>
        <taxon>Heterotrichida</taxon>
        <taxon>Blepharismidae</taxon>
        <taxon>Blepharisma</taxon>
    </lineage>
</organism>
<dbReference type="PANTHER" id="PTHR23011">
    <property type="entry name" value="CYCLIC NUCLEOTIDE-BINDING DOMAIN CONTAINING PROTEIN"/>
    <property type="match status" value="1"/>
</dbReference>
<dbReference type="PANTHER" id="PTHR23011:SF28">
    <property type="entry name" value="CYCLIC NUCLEOTIDE-BINDING DOMAIN CONTAINING PROTEIN"/>
    <property type="match status" value="1"/>
</dbReference>
<dbReference type="InterPro" id="IPR000595">
    <property type="entry name" value="cNMP-bd_dom"/>
</dbReference>
<dbReference type="CDD" id="cd00038">
    <property type="entry name" value="CAP_ED"/>
    <property type="match status" value="2"/>
</dbReference>